<keyword evidence="2" id="KW-0813">Transport</keyword>
<gene>
    <name evidence="7" type="primary">cbiO</name>
    <name evidence="7" type="ordered locus">SL003B_1442</name>
</gene>
<evidence type="ECO:0000256" key="3">
    <source>
        <dbReference type="ARBA" id="ARBA00022741"/>
    </source>
</evidence>
<dbReference type="SUPFAM" id="SSF52540">
    <property type="entry name" value="P-loop containing nucleoside triphosphate hydrolases"/>
    <property type="match status" value="1"/>
</dbReference>
<evidence type="ECO:0000256" key="2">
    <source>
        <dbReference type="ARBA" id="ARBA00022448"/>
    </source>
</evidence>
<name>F2J363_POLGS</name>
<evidence type="ECO:0000256" key="4">
    <source>
        <dbReference type="ARBA" id="ARBA00022840"/>
    </source>
</evidence>
<dbReference type="CDD" id="cd03225">
    <property type="entry name" value="ABC_cobalt_CbiO_domain1"/>
    <property type="match status" value="1"/>
</dbReference>
<dbReference type="PANTHER" id="PTHR43553:SF24">
    <property type="entry name" value="ENERGY-COUPLING FACTOR TRANSPORTER ATP-BINDING PROTEIN ECFA1"/>
    <property type="match status" value="1"/>
</dbReference>
<dbReference type="Pfam" id="PF00005">
    <property type="entry name" value="ABC_tran"/>
    <property type="match status" value="1"/>
</dbReference>
<protein>
    <submittedName>
        <fullName evidence="7">ABC cobalt transporter, ATPase subunit, CbiO</fullName>
    </submittedName>
</protein>
<comment type="similarity">
    <text evidence="1">Belongs to the ABC transporter superfamily.</text>
</comment>
<dbReference type="STRING" id="991905.SL003B_1442"/>
<evidence type="ECO:0000256" key="1">
    <source>
        <dbReference type="ARBA" id="ARBA00005417"/>
    </source>
</evidence>
<reference evidence="7 8" key="1">
    <citation type="journal article" date="2011" name="J. Bacteriol.">
        <title>Complete genome sequence of Polymorphum gilvum SL003B-26A1T, a crude oil-degrading bacterium from oil-polluted saline soil.</title>
        <authorList>
            <person name="Li S.G."/>
            <person name="Tang Y.Q."/>
            <person name="Nie Y."/>
            <person name="Cai M."/>
            <person name="Wu X.L."/>
        </authorList>
    </citation>
    <scope>NUCLEOTIDE SEQUENCE [LARGE SCALE GENOMIC DNA]</scope>
    <source>
        <strain evidence="8">LMG 25793 / CGMCC 1.9160 / SL003B-26A1</strain>
    </source>
</reference>
<keyword evidence="3" id="KW-0547">Nucleotide-binding</keyword>
<keyword evidence="4" id="KW-0067">ATP-binding</keyword>
<dbReference type="InterPro" id="IPR015856">
    <property type="entry name" value="ABC_transpr_CbiO/EcfA_su"/>
</dbReference>
<dbReference type="RefSeq" id="WP_013652187.1">
    <property type="nucleotide sequence ID" value="NC_015259.1"/>
</dbReference>
<dbReference type="InterPro" id="IPR003593">
    <property type="entry name" value="AAA+_ATPase"/>
</dbReference>
<organism evidence="7 8">
    <name type="scientific">Polymorphum gilvum (strain LMG 25793 / CGMCC 1.9160 / SL003B-26A1)</name>
    <dbReference type="NCBI Taxonomy" id="991905"/>
    <lineage>
        <taxon>Bacteria</taxon>
        <taxon>Pseudomonadati</taxon>
        <taxon>Pseudomonadota</taxon>
        <taxon>Alphaproteobacteria</taxon>
        <taxon>Rhodobacterales</taxon>
        <taxon>Paracoccaceae</taxon>
        <taxon>Polymorphum</taxon>
    </lineage>
</organism>
<dbReference type="GO" id="GO:0005524">
    <property type="term" value="F:ATP binding"/>
    <property type="evidence" value="ECO:0007669"/>
    <property type="project" value="UniProtKB-KW"/>
</dbReference>
<evidence type="ECO:0000256" key="5">
    <source>
        <dbReference type="SAM" id="MobiDB-lite"/>
    </source>
</evidence>
<feature type="compositionally biased region" description="Basic and acidic residues" evidence="5">
    <location>
        <begin position="239"/>
        <end position="250"/>
    </location>
</feature>
<dbReference type="HOGENOM" id="CLU_000604_1_22_5"/>
<proteinExistence type="inferred from homology"/>
<dbReference type="PROSITE" id="PS00211">
    <property type="entry name" value="ABC_TRANSPORTER_1"/>
    <property type="match status" value="1"/>
</dbReference>
<dbReference type="InterPro" id="IPR003439">
    <property type="entry name" value="ABC_transporter-like_ATP-bd"/>
</dbReference>
<dbReference type="InterPro" id="IPR017871">
    <property type="entry name" value="ABC_transporter-like_CS"/>
</dbReference>
<dbReference type="OrthoDB" id="9782163at2"/>
<keyword evidence="8" id="KW-1185">Reference proteome</keyword>
<dbReference type="AlphaFoldDB" id="F2J363"/>
<dbReference type="PATRIC" id="fig|991905.3.peg.1483"/>
<evidence type="ECO:0000313" key="8">
    <source>
        <dbReference type="Proteomes" id="UP000008130"/>
    </source>
</evidence>
<feature type="domain" description="ABC transporter" evidence="6">
    <location>
        <begin position="5"/>
        <end position="235"/>
    </location>
</feature>
<dbReference type="Gene3D" id="3.40.50.300">
    <property type="entry name" value="P-loop containing nucleotide triphosphate hydrolases"/>
    <property type="match status" value="1"/>
</dbReference>
<feature type="region of interest" description="Disordered" evidence="5">
    <location>
        <begin position="222"/>
        <end position="250"/>
    </location>
</feature>
<dbReference type="InterPro" id="IPR027417">
    <property type="entry name" value="P-loop_NTPase"/>
</dbReference>
<dbReference type="PANTHER" id="PTHR43553">
    <property type="entry name" value="HEAVY METAL TRANSPORTER"/>
    <property type="match status" value="1"/>
</dbReference>
<dbReference type="GO" id="GO:0016887">
    <property type="term" value="F:ATP hydrolysis activity"/>
    <property type="evidence" value="ECO:0007669"/>
    <property type="project" value="InterPro"/>
</dbReference>
<dbReference type="EMBL" id="CP002568">
    <property type="protein sequence ID" value="ADZ69870.1"/>
    <property type="molecule type" value="Genomic_DNA"/>
</dbReference>
<dbReference type="SMART" id="SM00382">
    <property type="entry name" value="AAA"/>
    <property type="match status" value="1"/>
</dbReference>
<dbReference type="GO" id="GO:0043190">
    <property type="term" value="C:ATP-binding cassette (ABC) transporter complex"/>
    <property type="evidence" value="ECO:0007669"/>
    <property type="project" value="TreeGrafter"/>
</dbReference>
<accession>F2J363</accession>
<dbReference type="PROSITE" id="PS50893">
    <property type="entry name" value="ABC_TRANSPORTER_2"/>
    <property type="match status" value="1"/>
</dbReference>
<sequence>MSDLVALADVTVSRDGTPVLRDVSLVLSAGERLAIVGPNGAGKTTLLRTVVGLQRPDRGSVRLFGVDCAHEKQFRLLRPRIGFLFQDSDDQLFCPTVIEDVAFGPLNIGCTQAEATARAQRALDELGVGHLANRVSHRLSGGEKRLVCLAGLVAMRPDVLLLDEPTNGIDEANGQRLRTALKDFAGAIILVSHDAAFVADFASRAMILEAGRLAPAQIHSHPHVHTHAHVHPHPADAAAPDRPRPPPGRD</sequence>
<dbReference type="KEGG" id="pgv:SL003B_1442"/>
<dbReference type="GO" id="GO:0042626">
    <property type="term" value="F:ATPase-coupled transmembrane transporter activity"/>
    <property type="evidence" value="ECO:0007669"/>
    <property type="project" value="TreeGrafter"/>
</dbReference>
<dbReference type="Proteomes" id="UP000008130">
    <property type="component" value="Chromosome"/>
</dbReference>
<feature type="compositionally biased region" description="Basic residues" evidence="5">
    <location>
        <begin position="222"/>
        <end position="232"/>
    </location>
</feature>
<evidence type="ECO:0000313" key="7">
    <source>
        <dbReference type="EMBL" id="ADZ69870.1"/>
    </source>
</evidence>
<dbReference type="eggNOG" id="COG1122">
    <property type="taxonomic scope" value="Bacteria"/>
</dbReference>
<evidence type="ECO:0000259" key="6">
    <source>
        <dbReference type="PROSITE" id="PS50893"/>
    </source>
</evidence>
<dbReference type="InterPro" id="IPR050095">
    <property type="entry name" value="ECF_ABC_transporter_ATP-bd"/>
</dbReference>